<sequence length="430" mass="44952">MMYIRNGSARVVRLGLPAALLLASLSALSGPSAASALAPPEDPGRIVGDYNGRCLDADGFGTKGANGAIVQMWDCNSNKWQRWVATGDGHIKSRYDGRCLDADGGGGTRDQLGAIVQMWDCNNNPWQKWTIGADRKIHSQYNGRCLDADRNATKDQQGALVQLWDCNTNPWQSWPNSLFRLGAGETLNPAEALVSGDYTAEMQTDGNLVVYGPGHTAQWSTNTFAAGPTLEMQGDGNLVLYGSGHVAQWATGTGQGGAYVDMQSDGNLVVYAPGRVAVWASRSAGNYALPLPRSSVSVASLSRPHHDYAAVDIAVGAGTPFYAVTSGTVSTVDNAACGWGLRISGDDGAQYTYCHASRRDVTGGRVGAGRQLGLSGGVPGAQGSGDATGPHLHLDIAYNGMRCPQPMLVALYDNAAVPGPASLPAGGCSY</sequence>
<dbReference type="Gene3D" id="2.80.10.50">
    <property type="match status" value="2"/>
</dbReference>
<accession>A0ABV5M938</accession>
<dbReference type="PROSITE" id="PS50927">
    <property type="entry name" value="BULB_LECTIN"/>
    <property type="match status" value="1"/>
</dbReference>
<dbReference type="InterPro" id="IPR036426">
    <property type="entry name" value="Bulb-type_lectin_dom_sf"/>
</dbReference>
<feature type="signal peptide" evidence="1">
    <location>
        <begin position="1"/>
        <end position="29"/>
    </location>
</feature>
<gene>
    <name evidence="3" type="ORF">ACFFTR_19885</name>
</gene>
<dbReference type="RefSeq" id="WP_223103307.1">
    <property type="nucleotide sequence ID" value="NZ_CP061913.1"/>
</dbReference>
<dbReference type="SUPFAM" id="SSF50370">
    <property type="entry name" value="Ricin B-like lectins"/>
    <property type="match status" value="1"/>
</dbReference>
<dbReference type="CDD" id="cd12797">
    <property type="entry name" value="M23_peptidase"/>
    <property type="match status" value="1"/>
</dbReference>
<dbReference type="SMART" id="SM00108">
    <property type="entry name" value="B_lectin"/>
    <property type="match status" value="1"/>
</dbReference>
<dbReference type="PANTHER" id="PTHR21666:SF270">
    <property type="entry name" value="MUREIN HYDROLASE ACTIVATOR ENVC"/>
    <property type="match status" value="1"/>
</dbReference>
<keyword evidence="1" id="KW-0732">Signal</keyword>
<dbReference type="CDD" id="cd00161">
    <property type="entry name" value="beta-trefoil_Ricin-like"/>
    <property type="match status" value="1"/>
</dbReference>
<evidence type="ECO:0000313" key="4">
    <source>
        <dbReference type="Proteomes" id="UP001589608"/>
    </source>
</evidence>
<dbReference type="InterPro" id="IPR000772">
    <property type="entry name" value="Ricin_B_lectin"/>
</dbReference>
<dbReference type="SMART" id="SM00458">
    <property type="entry name" value="RICIN"/>
    <property type="match status" value="1"/>
</dbReference>
<evidence type="ECO:0000256" key="1">
    <source>
        <dbReference type="SAM" id="SignalP"/>
    </source>
</evidence>
<dbReference type="Gene3D" id="2.90.10.10">
    <property type="entry name" value="Bulb-type lectin domain"/>
    <property type="match status" value="2"/>
</dbReference>
<dbReference type="PANTHER" id="PTHR21666">
    <property type="entry name" value="PEPTIDASE-RELATED"/>
    <property type="match status" value="1"/>
</dbReference>
<evidence type="ECO:0000259" key="2">
    <source>
        <dbReference type="PROSITE" id="PS50927"/>
    </source>
</evidence>
<protein>
    <submittedName>
        <fullName evidence="3">Ricin-type beta-trefoil lectin domain protein</fullName>
    </submittedName>
</protein>
<dbReference type="Pfam" id="PF00652">
    <property type="entry name" value="Ricin_B_lectin"/>
    <property type="match status" value="1"/>
</dbReference>
<dbReference type="PROSITE" id="PS50231">
    <property type="entry name" value="RICIN_B_LECTIN"/>
    <property type="match status" value="1"/>
</dbReference>
<dbReference type="SUPFAM" id="SSF51261">
    <property type="entry name" value="Duplicated hybrid motif"/>
    <property type="match status" value="1"/>
</dbReference>
<feature type="chain" id="PRO_5045297638" evidence="1">
    <location>
        <begin position="30"/>
        <end position="430"/>
    </location>
</feature>
<dbReference type="InterPro" id="IPR011055">
    <property type="entry name" value="Dup_hybrid_motif"/>
</dbReference>
<dbReference type="Proteomes" id="UP001589608">
    <property type="component" value="Unassembled WGS sequence"/>
</dbReference>
<dbReference type="InterPro" id="IPR035992">
    <property type="entry name" value="Ricin_B-like_lectins"/>
</dbReference>
<proteinExistence type="predicted"/>
<dbReference type="Gene3D" id="2.70.70.10">
    <property type="entry name" value="Glucose Permease (Domain IIA)"/>
    <property type="match status" value="1"/>
</dbReference>
<name>A0ABV5M938_9ACTN</name>
<keyword evidence="4" id="KW-1185">Reference proteome</keyword>
<dbReference type="InterPro" id="IPR001480">
    <property type="entry name" value="Bulb-type_lectin_dom"/>
</dbReference>
<dbReference type="Pfam" id="PF01551">
    <property type="entry name" value="Peptidase_M23"/>
    <property type="match status" value="1"/>
</dbReference>
<feature type="domain" description="Bulb-type lectin" evidence="2">
    <location>
        <begin position="178"/>
        <end position="283"/>
    </location>
</feature>
<dbReference type="EMBL" id="JBHMCA010000042">
    <property type="protein sequence ID" value="MFB9445341.1"/>
    <property type="molecule type" value="Genomic_DNA"/>
</dbReference>
<comment type="caution">
    <text evidence="3">The sequence shown here is derived from an EMBL/GenBank/DDBJ whole genome shotgun (WGS) entry which is preliminary data.</text>
</comment>
<reference evidence="3 4" key="1">
    <citation type="submission" date="2024-09" db="EMBL/GenBank/DDBJ databases">
        <authorList>
            <person name="Sun Q."/>
            <person name="Mori K."/>
        </authorList>
    </citation>
    <scope>NUCLEOTIDE SEQUENCE [LARGE SCALE GENOMIC DNA]</scope>
    <source>
        <strain evidence="3 4">JCM 3307</strain>
    </source>
</reference>
<evidence type="ECO:0000313" key="3">
    <source>
        <dbReference type="EMBL" id="MFB9445341.1"/>
    </source>
</evidence>
<dbReference type="SUPFAM" id="SSF51110">
    <property type="entry name" value="alpha-D-mannose-specific plant lectins"/>
    <property type="match status" value="1"/>
</dbReference>
<dbReference type="InterPro" id="IPR016047">
    <property type="entry name" value="M23ase_b-sheet_dom"/>
</dbReference>
<dbReference type="InterPro" id="IPR050570">
    <property type="entry name" value="Cell_wall_metabolism_enzyme"/>
</dbReference>
<organism evidence="3 4">
    <name type="scientific">Dactylosporangium vinaceum</name>
    <dbReference type="NCBI Taxonomy" id="53362"/>
    <lineage>
        <taxon>Bacteria</taxon>
        <taxon>Bacillati</taxon>
        <taxon>Actinomycetota</taxon>
        <taxon>Actinomycetes</taxon>
        <taxon>Micromonosporales</taxon>
        <taxon>Micromonosporaceae</taxon>
        <taxon>Dactylosporangium</taxon>
    </lineage>
</organism>